<proteinExistence type="predicted"/>
<dbReference type="InterPro" id="IPR008947">
    <property type="entry name" value="PLipase_C/P1_nuclease_dom_sf"/>
</dbReference>
<evidence type="ECO:0008006" key="3">
    <source>
        <dbReference type="Google" id="ProtNLM"/>
    </source>
</evidence>
<dbReference type="Proteomes" id="UP001501411">
    <property type="component" value="Unassembled WGS sequence"/>
</dbReference>
<organism evidence="1 2">
    <name type="scientific">Olivibacter ginsenosidimutans</name>
    <dbReference type="NCBI Taxonomy" id="1176537"/>
    <lineage>
        <taxon>Bacteria</taxon>
        <taxon>Pseudomonadati</taxon>
        <taxon>Bacteroidota</taxon>
        <taxon>Sphingobacteriia</taxon>
        <taxon>Sphingobacteriales</taxon>
        <taxon>Sphingobacteriaceae</taxon>
        <taxon>Olivibacter</taxon>
    </lineage>
</organism>
<dbReference type="CDD" id="cd10981">
    <property type="entry name" value="ZnPC_S1P1"/>
    <property type="match status" value="1"/>
</dbReference>
<name>A0ABP9BJ46_9SPHI</name>
<evidence type="ECO:0000313" key="1">
    <source>
        <dbReference type="EMBL" id="GAA4796375.1"/>
    </source>
</evidence>
<gene>
    <name evidence="1" type="ORF">GCM10023231_26030</name>
</gene>
<reference evidence="2" key="1">
    <citation type="journal article" date="2019" name="Int. J. Syst. Evol. Microbiol.">
        <title>The Global Catalogue of Microorganisms (GCM) 10K type strain sequencing project: providing services to taxonomists for standard genome sequencing and annotation.</title>
        <authorList>
            <consortium name="The Broad Institute Genomics Platform"/>
            <consortium name="The Broad Institute Genome Sequencing Center for Infectious Disease"/>
            <person name="Wu L."/>
            <person name="Ma J."/>
        </authorList>
    </citation>
    <scope>NUCLEOTIDE SEQUENCE [LARGE SCALE GENOMIC DNA]</scope>
    <source>
        <strain evidence="2">JCM 18200</strain>
    </source>
</reference>
<dbReference type="EMBL" id="BAABIQ010000037">
    <property type="protein sequence ID" value="GAA4796375.1"/>
    <property type="molecule type" value="Genomic_DNA"/>
</dbReference>
<keyword evidence="2" id="KW-1185">Reference proteome</keyword>
<evidence type="ECO:0000313" key="2">
    <source>
        <dbReference type="Proteomes" id="UP001501411"/>
    </source>
</evidence>
<dbReference type="Gene3D" id="1.10.575.10">
    <property type="entry name" value="P1 Nuclease"/>
    <property type="match status" value="1"/>
</dbReference>
<sequence length="273" mass="31555">MYATYLTEHAVDPDKRRYITEYEAARHYIDADAYGKHPFDSIPKTWKAAVAKYTEDTLMSRGIVPWQIARSYDQLIKAFQTKDLPKILRHSADLGHYIADAHVPLHTTHNYNGQLTNQVGIHAFWESRLPELFAQHYDFLVGSAQYIDHPLLEAWHMVEQSFSQVDSVLEIEASLSKTYPQEKKFAYENRLRTIDKVYSRAYSTDYHRLLGGMVEQQMKKAVIAVGSYWYSAWVDAGQPDLKGLLKPDQPLATDVQADSSYYDKKALGREEWQ</sequence>
<comment type="caution">
    <text evidence="1">The sequence shown here is derived from an EMBL/GenBank/DDBJ whole genome shotgun (WGS) entry which is preliminary data.</text>
</comment>
<dbReference type="SUPFAM" id="SSF48537">
    <property type="entry name" value="Phospholipase C/P1 nuclease"/>
    <property type="match status" value="1"/>
</dbReference>
<protein>
    <recommendedName>
        <fullName evidence="3">S1/P1 Nuclease</fullName>
    </recommendedName>
</protein>
<accession>A0ABP9BJ46</accession>